<comment type="similarity">
    <text evidence="5 15">Belongs to the cytochrome P450 family.</text>
</comment>
<evidence type="ECO:0000256" key="11">
    <source>
        <dbReference type="ARBA" id="ARBA00023004"/>
    </source>
</evidence>
<feature type="chain" id="PRO_5009326402" description="Cytochrome P450" evidence="16">
    <location>
        <begin position="17"/>
        <end position="514"/>
    </location>
</feature>
<dbReference type="KEGG" id="scac:106083118"/>
<evidence type="ECO:0000256" key="7">
    <source>
        <dbReference type="ARBA" id="ARBA00022723"/>
    </source>
</evidence>
<dbReference type="SUPFAM" id="SSF48264">
    <property type="entry name" value="Cytochrome P450"/>
    <property type="match status" value="1"/>
</dbReference>
<organism evidence="17 18">
    <name type="scientific">Stomoxys calcitrans</name>
    <name type="common">Stable fly</name>
    <name type="synonym">Conops calcitrans</name>
    <dbReference type="NCBI Taxonomy" id="35570"/>
    <lineage>
        <taxon>Eukaryota</taxon>
        <taxon>Metazoa</taxon>
        <taxon>Ecdysozoa</taxon>
        <taxon>Arthropoda</taxon>
        <taxon>Hexapoda</taxon>
        <taxon>Insecta</taxon>
        <taxon>Pterygota</taxon>
        <taxon>Neoptera</taxon>
        <taxon>Endopterygota</taxon>
        <taxon>Diptera</taxon>
        <taxon>Brachycera</taxon>
        <taxon>Muscomorpha</taxon>
        <taxon>Muscoidea</taxon>
        <taxon>Muscidae</taxon>
        <taxon>Stomoxys</taxon>
    </lineage>
</organism>
<dbReference type="Pfam" id="PF00067">
    <property type="entry name" value="p450"/>
    <property type="match status" value="1"/>
</dbReference>
<evidence type="ECO:0000256" key="10">
    <source>
        <dbReference type="ARBA" id="ARBA00023002"/>
    </source>
</evidence>
<evidence type="ECO:0000256" key="3">
    <source>
        <dbReference type="ARBA" id="ARBA00004174"/>
    </source>
</evidence>
<keyword evidence="16" id="KW-0732">Signal</keyword>
<comment type="cofactor">
    <cofactor evidence="1 14">
        <name>heme</name>
        <dbReference type="ChEBI" id="CHEBI:30413"/>
    </cofactor>
</comment>
<evidence type="ECO:0000256" key="14">
    <source>
        <dbReference type="PIRSR" id="PIRSR602401-1"/>
    </source>
</evidence>
<name>A0A1I8PBH4_STOCA</name>
<evidence type="ECO:0000256" key="6">
    <source>
        <dbReference type="ARBA" id="ARBA00022617"/>
    </source>
</evidence>
<keyword evidence="10 15" id="KW-0560">Oxidoreductase</keyword>
<dbReference type="Proteomes" id="UP000095300">
    <property type="component" value="Unassembled WGS sequence"/>
</dbReference>
<dbReference type="PANTHER" id="PTHR24292">
    <property type="entry name" value="CYTOCHROME P450"/>
    <property type="match status" value="1"/>
</dbReference>
<evidence type="ECO:0000256" key="9">
    <source>
        <dbReference type="ARBA" id="ARBA00022848"/>
    </source>
</evidence>
<comment type="subcellular location">
    <subcellularLocation>
        <location evidence="4">Endoplasmic reticulum membrane</location>
        <topology evidence="4">Peripheral membrane protein</topology>
    </subcellularLocation>
    <subcellularLocation>
        <location evidence="3">Microsome membrane</location>
        <topology evidence="3">Peripheral membrane protein</topology>
    </subcellularLocation>
</comment>
<keyword evidence="9" id="KW-0492">Microsome</keyword>
<dbReference type="PRINTS" id="PR00385">
    <property type="entry name" value="P450"/>
</dbReference>
<keyword evidence="11 14" id="KW-0408">Iron</keyword>
<dbReference type="InterPro" id="IPR002401">
    <property type="entry name" value="Cyt_P450_E_grp-I"/>
</dbReference>
<protein>
    <recommendedName>
        <fullName evidence="19">Cytochrome P450</fullName>
    </recommendedName>
</protein>
<dbReference type="CDD" id="cd11056">
    <property type="entry name" value="CYP6-like"/>
    <property type="match status" value="1"/>
</dbReference>
<reference evidence="17" key="1">
    <citation type="submission" date="2020-05" db="UniProtKB">
        <authorList>
            <consortium name="EnsemblMetazoa"/>
        </authorList>
    </citation>
    <scope>IDENTIFICATION</scope>
    <source>
        <strain evidence="17">USDA</strain>
    </source>
</reference>
<evidence type="ECO:0000256" key="8">
    <source>
        <dbReference type="ARBA" id="ARBA00022824"/>
    </source>
</evidence>
<keyword evidence="8" id="KW-0256">Endoplasmic reticulum</keyword>
<keyword evidence="6 14" id="KW-0349">Heme</keyword>
<evidence type="ECO:0000256" key="13">
    <source>
        <dbReference type="ARBA" id="ARBA00023136"/>
    </source>
</evidence>
<keyword evidence="12 15" id="KW-0503">Monooxygenase</keyword>
<evidence type="ECO:0000256" key="4">
    <source>
        <dbReference type="ARBA" id="ARBA00004406"/>
    </source>
</evidence>
<accession>A0A1I8PBH4</accession>
<dbReference type="STRING" id="35570.A0A1I8PBH4"/>
<keyword evidence="7 14" id="KW-0479">Metal-binding</keyword>
<sequence length="514" mass="60497">MWLELLLFAAAGAVLFYRWATKNNDFFKQRNVPYGKPAFLFGTVKEITLNKKSRFDAMIEFYNQHNGPIYGSFDHRDPLLVIRDPQLIKRILIKDFDHFVNRRGAFAEGSDNMFGNSLFLMEDDRWRDMRNTLSPAFTGSKMRQMFQLILQSIHEAMTYLKEYQMDEETSVEGFEMDVKDFTTRLTNDIIASTAFGLEVNSFRDKDNEFYKKAMYIMSFPPWIQIKLMFTMIFPTLSKYLNVNIFGKEYTDYFTNLVFDVMKYRQQHNIQRPDLIHLLMETRGMIASDNAKPHNREWSDLDLVAQCFAFFFAALETSSLVMSFAAHELMEYPQVQQKLWEEIHKTEDALEEGQLVTPEIIQKMSYLDMVLSEVLRKWPVNVFTDRKCTKDYVYQLPETGERIEIRQGDILRIIMSGLQRDPSYYENPDVFDPERFSEENKSKIDAGIYLPFGLGPRSCIGMRFALLEVKTFLYYLVRDYQLEASPKTTLPMEISTANLHFQPKGGFWLKFKPRN</sequence>
<dbReference type="GO" id="GO:0016705">
    <property type="term" value="F:oxidoreductase activity, acting on paired donors, with incorporation or reduction of molecular oxygen"/>
    <property type="evidence" value="ECO:0007669"/>
    <property type="project" value="InterPro"/>
</dbReference>
<dbReference type="PANTHER" id="PTHR24292:SF54">
    <property type="entry name" value="CYP9F3-RELATED"/>
    <property type="match status" value="1"/>
</dbReference>
<evidence type="ECO:0000256" key="12">
    <source>
        <dbReference type="ARBA" id="ARBA00023033"/>
    </source>
</evidence>
<dbReference type="GO" id="GO:0004497">
    <property type="term" value="F:monooxygenase activity"/>
    <property type="evidence" value="ECO:0007669"/>
    <property type="project" value="UniProtKB-KW"/>
</dbReference>
<proteinExistence type="inferred from homology"/>
<evidence type="ECO:0008006" key="19">
    <source>
        <dbReference type="Google" id="ProtNLM"/>
    </source>
</evidence>
<dbReference type="InterPro" id="IPR017972">
    <property type="entry name" value="Cyt_P450_CS"/>
</dbReference>
<dbReference type="GO" id="GO:0005506">
    <property type="term" value="F:iron ion binding"/>
    <property type="evidence" value="ECO:0007669"/>
    <property type="project" value="InterPro"/>
</dbReference>
<dbReference type="AlphaFoldDB" id="A0A1I8PBH4"/>
<evidence type="ECO:0000256" key="1">
    <source>
        <dbReference type="ARBA" id="ARBA00001971"/>
    </source>
</evidence>
<dbReference type="PRINTS" id="PR00463">
    <property type="entry name" value="EP450I"/>
</dbReference>
<evidence type="ECO:0000256" key="16">
    <source>
        <dbReference type="SAM" id="SignalP"/>
    </source>
</evidence>
<evidence type="ECO:0000313" key="18">
    <source>
        <dbReference type="Proteomes" id="UP000095300"/>
    </source>
</evidence>
<evidence type="ECO:0000256" key="2">
    <source>
        <dbReference type="ARBA" id="ARBA00003690"/>
    </source>
</evidence>
<dbReference type="PROSITE" id="PS00086">
    <property type="entry name" value="CYTOCHROME_P450"/>
    <property type="match status" value="1"/>
</dbReference>
<dbReference type="EnsemblMetazoa" id="SCAU006569-RA">
    <property type="protein sequence ID" value="SCAU006569-PA"/>
    <property type="gene ID" value="SCAU006569"/>
</dbReference>
<evidence type="ECO:0000256" key="5">
    <source>
        <dbReference type="ARBA" id="ARBA00010617"/>
    </source>
</evidence>
<evidence type="ECO:0000313" key="17">
    <source>
        <dbReference type="EnsemblMetazoa" id="SCAU006569-PA"/>
    </source>
</evidence>
<dbReference type="VEuPathDB" id="VectorBase:SCAU006569"/>
<dbReference type="InterPro" id="IPR036396">
    <property type="entry name" value="Cyt_P450_sf"/>
</dbReference>
<dbReference type="GO" id="GO:0005789">
    <property type="term" value="C:endoplasmic reticulum membrane"/>
    <property type="evidence" value="ECO:0007669"/>
    <property type="project" value="UniProtKB-SubCell"/>
</dbReference>
<comment type="function">
    <text evidence="2">May be involved in the metabolism of insect hormones and in the breakdown of synthetic insecticides.</text>
</comment>
<dbReference type="Gene3D" id="1.10.630.10">
    <property type="entry name" value="Cytochrome P450"/>
    <property type="match status" value="1"/>
</dbReference>
<dbReference type="FunFam" id="1.10.630.10:FF:000042">
    <property type="entry name" value="Cytochrome P450"/>
    <property type="match status" value="1"/>
</dbReference>
<keyword evidence="13" id="KW-0472">Membrane</keyword>
<dbReference type="GO" id="GO:0020037">
    <property type="term" value="F:heme binding"/>
    <property type="evidence" value="ECO:0007669"/>
    <property type="project" value="InterPro"/>
</dbReference>
<gene>
    <name evidence="17" type="primary">106083118</name>
</gene>
<evidence type="ECO:0000256" key="15">
    <source>
        <dbReference type="RuleBase" id="RU000461"/>
    </source>
</evidence>
<feature type="signal peptide" evidence="16">
    <location>
        <begin position="1"/>
        <end position="16"/>
    </location>
</feature>
<dbReference type="InterPro" id="IPR001128">
    <property type="entry name" value="Cyt_P450"/>
</dbReference>
<feature type="binding site" description="axial binding residue" evidence="14">
    <location>
        <position position="458"/>
    </location>
    <ligand>
        <name>heme</name>
        <dbReference type="ChEBI" id="CHEBI:30413"/>
    </ligand>
    <ligandPart>
        <name>Fe</name>
        <dbReference type="ChEBI" id="CHEBI:18248"/>
    </ligandPart>
</feature>
<dbReference type="OrthoDB" id="2789670at2759"/>
<dbReference type="InterPro" id="IPR050476">
    <property type="entry name" value="Insect_CytP450_Detox"/>
</dbReference>
<keyword evidence="18" id="KW-1185">Reference proteome</keyword>